<organism evidence="1 2">
    <name type="scientific">Roseinatronobacter bogoriensis subsp. barguzinensis</name>
    <dbReference type="NCBI Taxonomy" id="441209"/>
    <lineage>
        <taxon>Bacteria</taxon>
        <taxon>Pseudomonadati</taxon>
        <taxon>Pseudomonadota</taxon>
        <taxon>Alphaproteobacteria</taxon>
        <taxon>Rhodobacterales</taxon>
        <taxon>Paracoccaceae</taxon>
        <taxon>Roseinatronobacter</taxon>
    </lineage>
</organism>
<reference evidence="1 2" key="1">
    <citation type="submission" date="2017-11" db="EMBL/GenBank/DDBJ databases">
        <title>Revised Sequence and Annotation of the Rhodobaca barguzinensis strain alga05 Genome.</title>
        <authorList>
            <person name="Kopejtka K."/>
            <person name="Tomasch J.M."/>
            <person name="Bunk B."/>
            <person name="Koblizek M."/>
        </authorList>
    </citation>
    <scope>NUCLEOTIDE SEQUENCE [LARGE SCALE GENOMIC DNA]</scope>
    <source>
        <strain evidence="2">alga05</strain>
    </source>
</reference>
<dbReference type="KEGG" id="rbg:BG454_06300"/>
<dbReference type="OrthoDB" id="7582980at2"/>
<accession>A0A2K8KFC1</accession>
<name>A0A2K8KFC1_9RHOB</name>
<dbReference type="STRING" id="441209.GCA_001870665_00175"/>
<evidence type="ECO:0000313" key="1">
    <source>
        <dbReference type="EMBL" id="ATX65488.1"/>
    </source>
</evidence>
<sequence>MSALDWPALMRLGLRDLRLHPRDFWAMTPAELMIMAGLEGAPGPLTRARLMELAARYPDTVKGSQHDQSQRS</sequence>
<dbReference type="EMBL" id="CP024899">
    <property type="protein sequence ID" value="ATX65488.1"/>
    <property type="molecule type" value="Genomic_DNA"/>
</dbReference>
<keyword evidence="2" id="KW-1185">Reference proteome</keyword>
<gene>
    <name evidence="1" type="ORF">BG454_06300</name>
</gene>
<dbReference type="RefSeq" id="WP_071479063.1">
    <property type="nucleotide sequence ID" value="NZ_CP024899.1"/>
</dbReference>
<protein>
    <submittedName>
        <fullName evidence="1">Phage tail assembly chaperone</fullName>
    </submittedName>
</protein>
<dbReference type="Proteomes" id="UP000228948">
    <property type="component" value="Chromosome"/>
</dbReference>
<evidence type="ECO:0000313" key="2">
    <source>
        <dbReference type="Proteomes" id="UP000228948"/>
    </source>
</evidence>
<proteinExistence type="predicted"/>
<dbReference type="AlphaFoldDB" id="A0A2K8KFC1"/>
<dbReference type="NCBIfam" id="TIGR02216">
    <property type="entry name" value="phage_TIGR02216"/>
    <property type="match status" value="1"/>
</dbReference>
<dbReference type="Pfam" id="PF09550">
    <property type="entry name" value="Phage_TAC_6"/>
    <property type="match status" value="1"/>
</dbReference>
<dbReference type="InterPro" id="IPR011739">
    <property type="entry name" value="GTA_rcc01693"/>
</dbReference>
<dbReference type="InterPro" id="IPR019056">
    <property type="entry name" value="Phage_TAC_6"/>
</dbReference>